<feature type="transmembrane region" description="Helical" evidence="6">
    <location>
        <begin position="95"/>
        <end position="114"/>
    </location>
</feature>
<keyword evidence="2" id="KW-1003">Cell membrane</keyword>
<dbReference type="PIRSF" id="PIRSF035875">
    <property type="entry name" value="RNase_BN"/>
    <property type="match status" value="1"/>
</dbReference>
<keyword evidence="8" id="KW-1185">Reference proteome</keyword>
<feature type="transmembrane region" description="Helical" evidence="6">
    <location>
        <begin position="251"/>
        <end position="269"/>
    </location>
</feature>
<dbReference type="Pfam" id="PF03631">
    <property type="entry name" value="Virul_fac_BrkB"/>
    <property type="match status" value="1"/>
</dbReference>
<name>A0ABY1PZ89_9BURK</name>
<proteinExistence type="predicted"/>
<feature type="transmembrane region" description="Helical" evidence="6">
    <location>
        <begin position="187"/>
        <end position="203"/>
    </location>
</feature>
<evidence type="ECO:0000256" key="3">
    <source>
        <dbReference type="ARBA" id="ARBA00022692"/>
    </source>
</evidence>
<accession>A0ABY1PZ89</accession>
<comment type="subcellular location">
    <subcellularLocation>
        <location evidence="1">Cell membrane</location>
        <topology evidence="1">Multi-pass membrane protein</topology>
    </subcellularLocation>
</comment>
<sequence>MHLPGLHTTTPGKVLKCAVSQFVRHDLLTHVRAVTYQVLFSFFPFIIFLMALLGFLDLSDLFDWLRRRTEVFFLAQTAQQVNLIMDQLQQRREGMLSFGVAFSIWASSSAMRSLMKALNVVYGVQERRPLWKRYAGSILATLVVGLCMSAAVTLLLVRPQAMQVLAQYMGLRPVFAILWSWWLRWPAIFLLLTLTVVVIYWAAPDVEQRFRFVTPGACVAVLAWAAASFSFDFYVRNIAEYDRLYGNVGTAVALLLYVFISTFILLFGAELNAAAEHLAPTGKNDGEKTAH</sequence>
<evidence type="ECO:0000256" key="5">
    <source>
        <dbReference type="ARBA" id="ARBA00023136"/>
    </source>
</evidence>
<reference evidence="7 8" key="1">
    <citation type="submission" date="2017-05" db="EMBL/GenBank/DDBJ databases">
        <authorList>
            <person name="Varghese N."/>
            <person name="Submissions S."/>
        </authorList>
    </citation>
    <scope>NUCLEOTIDE SEQUENCE [LARGE SCALE GENOMIC DNA]</scope>
    <source>
        <strain evidence="7 8">DSM 26001</strain>
    </source>
</reference>
<keyword evidence="4 6" id="KW-1133">Transmembrane helix</keyword>
<organism evidence="7 8">
    <name type="scientific">Noviherbaspirillum suwonense</name>
    <dbReference type="NCBI Taxonomy" id="1224511"/>
    <lineage>
        <taxon>Bacteria</taxon>
        <taxon>Pseudomonadati</taxon>
        <taxon>Pseudomonadota</taxon>
        <taxon>Betaproteobacteria</taxon>
        <taxon>Burkholderiales</taxon>
        <taxon>Oxalobacteraceae</taxon>
        <taxon>Noviherbaspirillum</taxon>
    </lineage>
</organism>
<dbReference type="EMBL" id="FXUL01000002">
    <property type="protein sequence ID" value="SMP49207.1"/>
    <property type="molecule type" value="Genomic_DNA"/>
</dbReference>
<feature type="transmembrane region" description="Helical" evidence="6">
    <location>
        <begin position="134"/>
        <end position="157"/>
    </location>
</feature>
<evidence type="ECO:0000313" key="7">
    <source>
        <dbReference type="EMBL" id="SMP49207.1"/>
    </source>
</evidence>
<protein>
    <submittedName>
        <fullName evidence="7">Membrane protein</fullName>
    </submittedName>
</protein>
<feature type="transmembrane region" description="Helical" evidence="6">
    <location>
        <begin position="34"/>
        <end position="58"/>
    </location>
</feature>
<keyword evidence="3 6" id="KW-0812">Transmembrane</keyword>
<dbReference type="Proteomes" id="UP001158049">
    <property type="component" value="Unassembled WGS sequence"/>
</dbReference>
<dbReference type="NCBIfam" id="TIGR00765">
    <property type="entry name" value="yihY_not_rbn"/>
    <property type="match status" value="1"/>
</dbReference>
<evidence type="ECO:0000256" key="4">
    <source>
        <dbReference type="ARBA" id="ARBA00022989"/>
    </source>
</evidence>
<keyword evidence="5 6" id="KW-0472">Membrane</keyword>
<gene>
    <name evidence="7" type="ORF">SAMN06295970_102217</name>
</gene>
<evidence type="ECO:0000256" key="2">
    <source>
        <dbReference type="ARBA" id="ARBA00022475"/>
    </source>
</evidence>
<dbReference type="InterPro" id="IPR017039">
    <property type="entry name" value="Virul_fac_BrkB"/>
</dbReference>
<evidence type="ECO:0000256" key="6">
    <source>
        <dbReference type="SAM" id="Phobius"/>
    </source>
</evidence>
<evidence type="ECO:0000313" key="8">
    <source>
        <dbReference type="Proteomes" id="UP001158049"/>
    </source>
</evidence>
<feature type="transmembrane region" description="Helical" evidence="6">
    <location>
        <begin position="210"/>
        <end position="231"/>
    </location>
</feature>
<dbReference type="PANTHER" id="PTHR30213">
    <property type="entry name" value="INNER MEMBRANE PROTEIN YHJD"/>
    <property type="match status" value="1"/>
</dbReference>
<dbReference type="PANTHER" id="PTHR30213:SF0">
    <property type="entry name" value="UPF0761 MEMBRANE PROTEIN YIHY"/>
    <property type="match status" value="1"/>
</dbReference>
<evidence type="ECO:0000256" key="1">
    <source>
        <dbReference type="ARBA" id="ARBA00004651"/>
    </source>
</evidence>
<comment type="caution">
    <text evidence="7">The sequence shown here is derived from an EMBL/GenBank/DDBJ whole genome shotgun (WGS) entry which is preliminary data.</text>
</comment>